<protein>
    <submittedName>
        <fullName evidence="10">L,D-transpeptidase family protein</fullName>
    </submittedName>
</protein>
<feature type="compositionally biased region" description="Low complexity" evidence="8">
    <location>
        <begin position="72"/>
        <end position="86"/>
    </location>
</feature>
<keyword evidence="5" id="KW-0012">Acyltransferase</keyword>
<evidence type="ECO:0000256" key="8">
    <source>
        <dbReference type="SAM" id="MobiDB-lite"/>
    </source>
</evidence>
<evidence type="ECO:0000256" key="1">
    <source>
        <dbReference type="ARBA" id="ARBA00004752"/>
    </source>
</evidence>
<evidence type="ECO:0000313" key="10">
    <source>
        <dbReference type="EMBL" id="MBS2550753.1"/>
    </source>
</evidence>
<evidence type="ECO:0000256" key="3">
    <source>
        <dbReference type="ARBA" id="ARBA00022960"/>
    </source>
</evidence>
<accession>A0ABS5KXG5</accession>
<dbReference type="EMBL" id="JAAFYZ010000114">
    <property type="protein sequence ID" value="MBS2550753.1"/>
    <property type="molecule type" value="Genomic_DNA"/>
</dbReference>
<dbReference type="PROSITE" id="PS52029">
    <property type="entry name" value="LD_TPASE"/>
    <property type="match status" value="1"/>
</dbReference>
<feature type="active site" description="Nucleophile" evidence="7">
    <location>
        <position position="387"/>
    </location>
</feature>
<comment type="pathway">
    <text evidence="1 7">Cell wall biogenesis; peptidoglycan biosynthesis.</text>
</comment>
<feature type="active site" description="Proton donor/acceptor" evidence="7">
    <location>
        <position position="370"/>
    </location>
</feature>
<dbReference type="Pfam" id="PF03734">
    <property type="entry name" value="YkuD"/>
    <property type="match status" value="1"/>
</dbReference>
<name>A0ABS5KXG5_9ACTN</name>
<evidence type="ECO:0000313" key="11">
    <source>
        <dbReference type="Proteomes" id="UP000730482"/>
    </source>
</evidence>
<dbReference type="SUPFAM" id="SSF141523">
    <property type="entry name" value="L,D-transpeptidase catalytic domain-like"/>
    <property type="match status" value="1"/>
</dbReference>
<dbReference type="InterPro" id="IPR050979">
    <property type="entry name" value="LD-transpeptidase"/>
</dbReference>
<evidence type="ECO:0000256" key="7">
    <source>
        <dbReference type="PROSITE-ProRule" id="PRU01373"/>
    </source>
</evidence>
<proteinExistence type="predicted"/>
<dbReference type="InterPro" id="IPR041280">
    <property type="entry name" value="Big_10"/>
</dbReference>
<evidence type="ECO:0000259" key="9">
    <source>
        <dbReference type="PROSITE" id="PS52029"/>
    </source>
</evidence>
<gene>
    <name evidence="10" type="ORF">KGQ19_28165</name>
</gene>
<keyword evidence="6 7" id="KW-0961">Cell wall biogenesis/degradation</keyword>
<keyword evidence="11" id="KW-1185">Reference proteome</keyword>
<sequence>MARQHGRGGSAGVAGDVRRVTVRPAWRRAAQLTAVAAAATLLAAGCGSSSGSKPSAMNPVAHGGSAPGAAGGTSATATTPSAPATPLVLSAKPADGATNVDPAQGIQISAAGGKIESVSAQDAKGDKVAGTLAADGSSWASTGTLAISSSYTVTGKALDSTGTEKDISAKFTTLTPQKRLGLDSYFPNDGETVGVGQPVSVTFTNPPNEKDRANVEKAMVVTTTPHVDGAWSWITATQVDWRPQSFWASGTKVQVAMNLNGVKAGDITYGSFTKSFGFTIGRDQRAIVDTKNYTMHVYQDGKDIKEIPTDTGMSGYSTWGGTMVVLDKQPLIEMKSCSVPGFSCTPGVGNYYDLKVYNDVHLTPSGTYIHQAEWDNSIGTDNTSHGCVHLKPADATWFYNFINVGDPVTINGEPDQVHNGNGYTDWNESWKTWLAGSAAGLSTAGQ</sequence>
<dbReference type="Pfam" id="PF17964">
    <property type="entry name" value="Big_10"/>
    <property type="match status" value="1"/>
</dbReference>
<evidence type="ECO:0000256" key="2">
    <source>
        <dbReference type="ARBA" id="ARBA00022679"/>
    </source>
</evidence>
<dbReference type="PANTHER" id="PTHR30582:SF2">
    <property type="entry name" value="L,D-TRANSPEPTIDASE YCIB-RELATED"/>
    <property type="match status" value="1"/>
</dbReference>
<dbReference type="PANTHER" id="PTHR30582">
    <property type="entry name" value="L,D-TRANSPEPTIDASE"/>
    <property type="match status" value="1"/>
</dbReference>
<dbReference type="CDD" id="cd16913">
    <property type="entry name" value="YkuD_like"/>
    <property type="match status" value="1"/>
</dbReference>
<feature type="domain" description="L,D-TPase catalytic" evidence="9">
    <location>
        <begin position="284"/>
        <end position="411"/>
    </location>
</feature>
<dbReference type="Proteomes" id="UP000730482">
    <property type="component" value="Unassembled WGS sequence"/>
</dbReference>
<dbReference type="CDD" id="cd13432">
    <property type="entry name" value="LDT_IgD_like_2"/>
    <property type="match status" value="1"/>
</dbReference>
<evidence type="ECO:0000256" key="5">
    <source>
        <dbReference type="ARBA" id="ARBA00023315"/>
    </source>
</evidence>
<dbReference type="InterPro" id="IPR038063">
    <property type="entry name" value="Transpep_catalytic_dom"/>
</dbReference>
<organism evidence="10 11">
    <name type="scientific">Catenulispora pinistramenti</name>
    <dbReference type="NCBI Taxonomy" id="2705254"/>
    <lineage>
        <taxon>Bacteria</taxon>
        <taxon>Bacillati</taxon>
        <taxon>Actinomycetota</taxon>
        <taxon>Actinomycetes</taxon>
        <taxon>Catenulisporales</taxon>
        <taxon>Catenulisporaceae</taxon>
        <taxon>Catenulispora</taxon>
    </lineage>
</organism>
<dbReference type="InterPro" id="IPR005490">
    <property type="entry name" value="LD_TPept_cat_dom"/>
</dbReference>
<feature type="region of interest" description="Disordered" evidence="8">
    <location>
        <begin position="48"/>
        <end position="96"/>
    </location>
</feature>
<dbReference type="Gene3D" id="2.60.40.3780">
    <property type="match status" value="1"/>
</dbReference>
<dbReference type="Gene3D" id="2.40.440.10">
    <property type="entry name" value="L,D-transpeptidase catalytic domain-like"/>
    <property type="match status" value="1"/>
</dbReference>
<keyword evidence="3 7" id="KW-0133">Cell shape</keyword>
<comment type="caution">
    <text evidence="10">The sequence shown here is derived from an EMBL/GenBank/DDBJ whole genome shotgun (WGS) entry which is preliminary data.</text>
</comment>
<evidence type="ECO:0000256" key="4">
    <source>
        <dbReference type="ARBA" id="ARBA00022984"/>
    </source>
</evidence>
<keyword evidence="4 7" id="KW-0573">Peptidoglycan synthesis</keyword>
<keyword evidence="2" id="KW-0808">Transferase</keyword>
<dbReference type="RefSeq" id="WP_212014212.1">
    <property type="nucleotide sequence ID" value="NZ_JAAFYZ010000114.1"/>
</dbReference>
<evidence type="ECO:0000256" key="6">
    <source>
        <dbReference type="ARBA" id="ARBA00023316"/>
    </source>
</evidence>
<dbReference type="Gene3D" id="2.60.40.3710">
    <property type="match status" value="1"/>
</dbReference>
<reference evidence="10 11" key="1">
    <citation type="submission" date="2020-02" db="EMBL/GenBank/DDBJ databases">
        <title>Acidophilic actinobacteria isolated from forest soil.</title>
        <authorList>
            <person name="Golinska P."/>
        </authorList>
    </citation>
    <scope>NUCLEOTIDE SEQUENCE [LARGE SCALE GENOMIC DNA]</scope>
    <source>
        <strain evidence="10 11">NL8</strain>
    </source>
</reference>